<feature type="domain" description="Glycosyltransferase RgtA/B/C/D-like" evidence="10">
    <location>
        <begin position="79"/>
        <end position="237"/>
    </location>
</feature>
<evidence type="ECO:0000313" key="12">
    <source>
        <dbReference type="EMBL" id="PZG17330.1"/>
    </source>
</evidence>
<feature type="transmembrane region" description="Helical" evidence="9">
    <location>
        <begin position="223"/>
        <end position="241"/>
    </location>
</feature>
<feature type="compositionally biased region" description="Gly residues" evidence="8">
    <location>
        <begin position="495"/>
        <end position="516"/>
    </location>
</feature>
<dbReference type="PANTHER" id="PTHR33908:SF3">
    <property type="entry name" value="UNDECAPRENYL PHOSPHATE-ALPHA-4-AMINO-4-DEOXY-L-ARABINOSE ARABINOSYL TRANSFERASE"/>
    <property type="match status" value="1"/>
</dbReference>
<protein>
    <submittedName>
        <fullName evidence="12">Glycosyl transferase</fullName>
    </submittedName>
</protein>
<evidence type="ECO:0000256" key="6">
    <source>
        <dbReference type="ARBA" id="ARBA00022989"/>
    </source>
</evidence>
<evidence type="ECO:0000313" key="13">
    <source>
        <dbReference type="Proteomes" id="UP000248924"/>
    </source>
</evidence>
<dbReference type="InterPro" id="IPR038731">
    <property type="entry name" value="RgtA/B/C-like"/>
</dbReference>
<evidence type="ECO:0000256" key="8">
    <source>
        <dbReference type="SAM" id="MobiDB-lite"/>
    </source>
</evidence>
<feature type="transmembrane region" description="Helical" evidence="9">
    <location>
        <begin position="124"/>
        <end position="147"/>
    </location>
</feature>
<evidence type="ECO:0000256" key="9">
    <source>
        <dbReference type="SAM" id="Phobius"/>
    </source>
</evidence>
<keyword evidence="6 9" id="KW-1133">Transmembrane helix</keyword>
<dbReference type="OrthoDB" id="5241882at2"/>
<keyword evidence="4 12" id="KW-0808">Transferase</keyword>
<keyword evidence="13" id="KW-1185">Reference proteome</keyword>
<dbReference type="GO" id="GO:0010041">
    <property type="term" value="P:response to iron(III) ion"/>
    <property type="evidence" value="ECO:0007669"/>
    <property type="project" value="TreeGrafter"/>
</dbReference>
<name>A0A2W2EUT2_9ACTN</name>
<feature type="compositionally biased region" description="Gly residues" evidence="8">
    <location>
        <begin position="527"/>
        <end position="552"/>
    </location>
</feature>
<dbReference type="GO" id="GO:0009103">
    <property type="term" value="P:lipopolysaccharide biosynthetic process"/>
    <property type="evidence" value="ECO:0007669"/>
    <property type="project" value="UniProtKB-ARBA"/>
</dbReference>
<evidence type="ECO:0000259" key="10">
    <source>
        <dbReference type="Pfam" id="PF13231"/>
    </source>
</evidence>
<evidence type="ECO:0000256" key="7">
    <source>
        <dbReference type="ARBA" id="ARBA00023136"/>
    </source>
</evidence>
<feature type="transmembrane region" description="Helical" evidence="9">
    <location>
        <begin position="455"/>
        <end position="475"/>
    </location>
</feature>
<accession>A0A2W2EUT2</accession>
<dbReference type="EMBL" id="POTY01000089">
    <property type="protein sequence ID" value="PZG17330.1"/>
    <property type="molecule type" value="Genomic_DNA"/>
</dbReference>
<evidence type="ECO:0000256" key="4">
    <source>
        <dbReference type="ARBA" id="ARBA00022679"/>
    </source>
</evidence>
<evidence type="ECO:0000256" key="1">
    <source>
        <dbReference type="ARBA" id="ARBA00004651"/>
    </source>
</evidence>
<organism evidence="12 13">
    <name type="scientific">Micromonospora craterilacus</name>
    <dbReference type="NCBI Taxonomy" id="1655439"/>
    <lineage>
        <taxon>Bacteria</taxon>
        <taxon>Bacillati</taxon>
        <taxon>Actinomycetota</taxon>
        <taxon>Actinomycetes</taxon>
        <taxon>Micromonosporales</taxon>
        <taxon>Micromonosporaceae</taxon>
        <taxon>Micromonospora</taxon>
    </lineage>
</organism>
<dbReference type="PANTHER" id="PTHR33908">
    <property type="entry name" value="MANNOSYLTRANSFERASE YKCB-RELATED"/>
    <property type="match status" value="1"/>
</dbReference>
<dbReference type="RefSeq" id="WP_111214584.1">
    <property type="nucleotide sequence ID" value="NZ_POTY01000089.1"/>
</dbReference>
<evidence type="ECO:0000259" key="11">
    <source>
        <dbReference type="Pfam" id="PF24878"/>
    </source>
</evidence>
<feature type="region of interest" description="Disordered" evidence="8">
    <location>
        <begin position="485"/>
        <end position="604"/>
    </location>
</feature>
<comment type="subcellular location">
    <subcellularLocation>
        <location evidence="1">Cell membrane</location>
        <topology evidence="1">Multi-pass membrane protein</topology>
    </subcellularLocation>
</comment>
<feature type="transmembrane region" description="Helical" evidence="9">
    <location>
        <begin position="366"/>
        <end position="387"/>
    </location>
</feature>
<feature type="transmembrane region" description="Helical" evidence="9">
    <location>
        <begin position="399"/>
        <end position="420"/>
    </location>
</feature>
<keyword evidence="2" id="KW-1003">Cell membrane</keyword>
<dbReference type="GO" id="GO:0005886">
    <property type="term" value="C:plasma membrane"/>
    <property type="evidence" value="ECO:0007669"/>
    <property type="project" value="UniProtKB-SubCell"/>
</dbReference>
<feature type="compositionally biased region" description="Gly residues" evidence="8">
    <location>
        <begin position="558"/>
        <end position="583"/>
    </location>
</feature>
<dbReference type="Pfam" id="PF24878">
    <property type="entry name" value="YkcB_C"/>
    <property type="match status" value="1"/>
</dbReference>
<reference evidence="12 13" key="1">
    <citation type="submission" date="2018-01" db="EMBL/GenBank/DDBJ databases">
        <title>Draft genome sequence of Jishengella sp. NA12.</title>
        <authorList>
            <person name="Sahin N."/>
            <person name="Ay H."/>
            <person name="Saygin H."/>
        </authorList>
    </citation>
    <scope>NUCLEOTIDE SEQUENCE [LARGE SCALE GENOMIC DNA]</scope>
    <source>
        <strain evidence="12 13">NA12</strain>
    </source>
</reference>
<proteinExistence type="predicted"/>
<dbReference type="Pfam" id="PF13231">
    <property type="entry name" value="PMT_2"/>
    <property type="match status" value="1"/>
</dbReference>
<feature type="transmembrane region" description="Helical" evidence="9">
    <location>
        <begin position="342"/>
        <end position="360"/>
    </location>
</feature>
<dbReference type="GO" id="GO:0016763">
    <property type="term" value="F:pentosyltransferase activity"/>
    <property type="evidence" value="ECO:0007669"/>
    <property type="project" value="TreeGrafter"/>
</dbReference>
<dbReference type="InterPro" id="IPR056785">
    <property type="entry name" value="YkcA/B-like_C"/>
</dbReference>
<keyword evidence="7 9" id="KW-0472">Membrane</keyword>
<feature type="transmembrane region" description="Helical" evidence="9">
    <location>
        <begin position="20"/>
        <end position="39"/>
    </location>
</feature>
<dbReference type="Proteomes" id="UP000248924">
    <property type="component" value="Unassembled WGS sequence"/>
</dbReference>
<dbReference type="AlphaFoldDB" id="A0A2W2EUT2"/>
<comment type="caution">
    <text evidence="12">The sequence shown here is derived from an EMBL/GenBank/DDBJ whole genome shotgun (WGS) entry which is preliminary data.</text>
</comment>
<keyword evidence="5 9" id="KW-0812">Transmembrane</keyword>
<gene>
    <name evidence="12" type="ORF">C1I95_15715</name>
</gene>
<sequence length="723" mass="73251">MDRTDTRPPEPDALTARPRAWARPALAALLLATGLLYLWGLGASGWANSYYAAAAQAGSQSWTALFYGSSDAANSITVDKTPASLWLMALSVRLFGLNSWALLVPQALCGVATVALLYATVRRWYGPAAGLIAGAVLALTPVATLMFRFNNPDALLVLLLVAAAYATVRALETASTRWLALAGALVGFGFLTKMLQAFLVLPVFAAVYLVAAPTTLGRRIRQLLLAGLAVVVAAGWWVAVVELMPVSARPYIGGSQSNSVLELTLGYNGLGRITGNEVGSVGGGGGPGGGGPFSGQTGLLRMFEDRVGGQISWLLPAALILLVAGLVLAGRAARTDRARAGLLLWGGWLLVTGGIFSYMSGIFHEYYTVALAPAVAALVGIGATLLWRARANAPGWRRLAATLTLAGTVAVTAGWSATLLGRTPDWYPWLRTAVLVGGLFAALALALAHRLSRRLVVVPVLALAGAAALAGPAAYAAQTAATPHTGAIPTAGPETRGGFGPGGGGRFGGPGDGGRLAGRPGTDGRTGTDGGTGVPGFPGGQPGFPGGNGQPGAPGSTGQSGTGQPGTGDGDGSASGQQNGGPATGFPGAPGMTGGDRGDLGGLLDAREPSAELKALLERDSASYTWIAATVGANNASGYQLATGEPVMAVGGFNGSDPSPTLEQFQRYVTESRIHWFVGGGGFRGTNGGSSASSEIAAWVAENFTAQTVDGVTVYDLSTGKEG</sequence>
<feature type="transmembrane region" description="Helical" evidence="9">
    <location>
        <begin position="311"/>
        <end position="330"/>
    </location>
</feature>
<evidence type="ECO:0000256" key="5">
    <source>
        <dbReference type="ARBA" id="ARBA00022692"/>
    </source>
</evidence>
<dbReference type="InterPro" id="IPR050297">
    <property type="entry name" value="LipidA_mod_glycosyltrf_83"/>
</dbReference>
<feature type="transmembrane region" description="Helical" evidence="9">
    <location>
        <begin position="178"/>
        <end position="211"/>
    </location>
</feature>
<feature type="domain" description="Putative mannosyltransferase YkcA/B-like C-terminal" evidence="11">
    <location>
        <begin position="613"/>
        <end position="703"/>
    </location>
</feature>
<evidence type="ECO:0000256" key="2">
    <source>
        <dbReference type="ARBA" id="ARBA00022475"/>
    </source>
</evidence>
<evidence type="ECO:0000256" key="3">
    <source>
        <dbReference type="ARBA" id="ARBA00022676"/>
    </source>
</evidence>
<keyword evidence="3" id="KW-0328">Glycosyltransferase</keyword>
<feature type="transmembrane region" description="Helical" evidence="9">
    <location>
        <begin position="426"/>
        <end position="448"/>
    </location>
</feature>
<feature type="transmembrane region" description="Helical" evidence="9">
    <location>
        <begin position="94"/>
        <end position="118"/>
    </location>
</feature>